<keyword evidence="13" id="KW-1185">Reference proteome</keyword>
<dbReference type="InterPro" id="IPR027465">
    <property type="entry name" value="TIMP_C"/>
</dbReference>
<dbReference type="SUPFAM" id="SSF50242">
    <property type="entry name" value="TIMP-like"/>
    <property type="match status" value="1"/>
</dbReference>
<sequence length="197" mass="22036">MRTIAILCVVLAAFYVYSEACRCETKHPQKQFCEADFVIKAEIVTRKRAVYPGKSPGVVYKVKILKTYKGAEYLGRGNFQNVYTPSTACDANLDVGKTFIITGSIQGSKWKTSVCEWNTETSALSQYQKNGLNLGFYNNGCTCEIELCGGSQCGQPTPDKCVAFNKDSDFTCFFRENACKREQQGCDWHRDISICSK</sequence>
<keyword evidence="7" id="KW-0481">Metalloenzyme inhibitor</keyword>
<evidence type="ECO:0000313" key="12">
    <source>
        <dbReference type="EnsemblMetazoa" id="G28797.1:cds"/>
    </source>
</evidence>
<dbReference type="PROSITE" id="PS50189">
    <property type="entry name" value="NTR"/>
    <property type="match status" value="1"/>
</dbReference>
<dbReference type="PANTHER" id="PTHR11844:SF33">
    <property type="entry name" value="TISSUE INHIBITOR OF METALLOPROTEINASE"/>
    <property type="match status" value="1"/>
</dbReference>
<comment type="similarity">
    <text evidence="2">Belongs to the protease inhibitor I35 (TIMP) family.</text>
</comment>
<dbReference type="GO" id="GO:0051045">
    <property type="term" value="P:negative regulation of membrane protein ectodomain proteolysis"/>
    <property type="evidence" value="ECO:0007669"/>
    <property type="project" value="TreeGrafter"/>
</dbReference>
<feature type="domain" description="NTR" evidence="11">
    <location>
        <begin position="21"/>
        <end position="141"/>
    </location>
</feature>
<evidence type="ECO:0000256" key="7">
    <source>
        <dbReference type="ARBA" id="ARBA00023215"/>
    </source>
</evidence>
<feature type="binding site" evidence="8">
    <location>
        <position position="21"/>
    </location>
    <ligand>
        <name>Zn(2+)</name>
        <dbReference type="ChEBI" id="CHEBI:29105"/>
        <note>ligand shared with metalloproteinase partner</note>
    </ligand>
</feature>
<dbReference type="PANTHER" id="PTHR11844">
    <property type="entry name" value="METALLOPROTEASE INHIBITOR"/>
    <property type="match status" value="1"/>
</dbReference>
<feature type="chain" id="PRO_5036488567" description="NTR domain-containing protein" evidence="10">
    <location>
        <begin position="21"/>
        <end position="197"/>
    </location>
</feature>
<keyword evidence="8" id="KW-0862">Zinc</keyword>
<comment type="subcellular location">
    <subcellularLocation>
        <location evidence="1">Secreted</location>
    </subcellularLocation>
</comment>
<evidence type="ECO:0000256" key="10">
    <source>
        <dbReference type="SAM" id="SignalP"/>
    </source>
</evidence>
<dbReference type="InterPro" id="IPR001134">
    <property type="entry name" value="Netrin_domain"/>
</dbReference>
<keyword evidence="8" id="KW-0479">Metal-binding</keyword>
<dbReference type="InterPro" id="IPR008993">
    <property type="entry name" value="TIMP-like_OB-fold"/>
</dbReference>
<feature type="disulfide bond" evidence="9">
    <location>
        <begin position="143"/>
        <end position="186"/>
    </location>
</feature>
<evidence type="ECO:0000259" key="11">
    <source>
        <dbReference type="PROSITE" id="PS50189"/>
    </source>
</evidence>
<feature type="disulfide bond" evidence="9">
    <location>
        <begin position="23"/>
        <end position="115"/>
    </location>
</feature>
<dbReference type="Pfam" id="PF00965">
    <property type="entry name" value="TIMP"/>
    <property type="match status" value="1"/>
</dbReference>
<evidence type="ECO:0000256" key="2">
    <source>
        <dbReference type="ARBA" id="ARBA00011027"/>
    </source>
</evidence>
<dbReference type="OrthoDB" id="9987243at2759"/>
<dbReference type="EnsemblMetazoa" id="G28797.1">
    <property type="protein sequence ID" value="G28797.1:cds"/>
    <property type="gene ID" value="G28797"/>
</dbReference>
<evidence type="ECO:0000256" key="3">
    <source>
        <dbReference type="ARBA" id="ARBA00022525"/>
    </source>
</evidence>
<evidence type="ECO:0000256" key="1">
    <source>
        <dbReference type="ARBA" id="ARBA00004613"/>
    </source>
</evidence>
<dbReference type="Gene3D" id="3.90.370.10">
    <property type="entry name" value="Tissue inhibitor of metalloproteinase-1. Chain B, domain 1"/>
    <property type="match status" value="1"/>
</dbReference>
<keyword evidence="6 9" id="KW-1015">Disulfide bond</keyword>
<organism evidence="12 13">
    <name type="scientific">Magallana gigas</name>
    <name type="common">Pacific oyster</name>
    <name type="synonym">Crassostrea gigas</name>
    <dbReference type="NCBI Taxonomy" id="29159"/>
    <lineage>
        <taxon>Eukaryota</taxon>
        <taxon>Metazoa</taxon>
        <taxon>Spiralia</taxon>
        <taxon>Lophotrochozoa</taxon>
        <taxon>Mollusca</taxon>
        <taxon>Bivalvia</taxon>
        <taxon>Autobranchia</taxon>
        <taxon>Pteriomorphia</taxon>
        <taxon>Ostreida</taxon>
        <taxon>Ostreoidea</taxon>
        <taxon>Ostreidae</taxon>
        <taxon>Magallana</taxon>
    </lineage>
</organism>
<feature type="disulfide bond" evidence="9">
    <location>
        <begin position="33"/>
        <end position="141"/>
    </location>
</feature>
<dbReference type="OMA" id="HRDISIC"/>
<feature type="disulfide bond" evidence="9">
    <location>
        <begin position="161"/>
        <end position="179"/>
    </location>
</feature>
<dbReference type="GO" id="GO:0008191">
    <property type="term" value="F:metalloendopeptidase inhibitor activity"/>
    <property type="evidence" value="ECO:0007669"/>
    <property type="project" value="InterPro"/>
</dbReference>
<keyword evidence="5" id="KW-0646">Protease inhibitor</keyword>
<dbReference type="GO" id="GO:0002020">
    <property type="term" value="F:protease binding"/>
    <property type="evidence" value="ECO:0007669"/>
    <property type="project" value="TreeGrafter"/>
</dbReference>
<feature type="disulfide bond" evidence="9">
    <location>
        <begin position="148"/>
        <end position="153"/>
    </location>
</feature>
<evidence type="ECO:0000256" key="9">
    <source>
        <dbReference type="PIRSR" id="PIRSR601820-3"/>
    </source>
</evidence>
<dbReference type="InterPro" id="IPR001820">
    <property type="entry name" value="TIMP"/>
</dbReference>
<evidence type="ECO:0000256" key="6">
    <source>
        <dbReference type="ARBA" id="ARBA00023157"/>
    </source>
</evidence>
<evidence type="ECO:0000256" key="8">
    <source>
        <dbReference type="PIRSR" id="PIRSR601820-1"/>
    </source>
</evidence>
<keyword evidence="3" id="KW-0964">Secreted</keyword>
<feature type="signal peptide" evidence="10">
    <location>
        <begin position="1"/>
        <end position="20"/>
    </location>
</feature>
<accession>A0A8W8LN51</accession>
<reference evidence="12" key="1">
    <citation type="submission" date="2022-08" db="UniProtKB">
        <authorList>
            <consortium name="EnsemblMetazoa"/>
        </authorList>
    </citation>
    <scope>IDENTIFICATION</scope>
    <source>
        <strain evidence="12">05x7-T-G4-1.051#20</strain>
    </source>
</reference>
<keyword evidence="4" id="KW-0483">Metalloprotease inhibitor</keyword>
<dbReference type="AlphaFoldDB" id="A0A8W8LN51"/>
<dbReference type="GO" id="GO:0031012">
    <property type="term" value="C:extracellular matrix"/>
    <property type="evidence" value="ECO:0007669"/>
    <property type="project" value="TreeGrafter"/>
</dbReference>
<evidence type="ECO:0000313" key="13">
    <source>
        <dbReference type="Proteomes" id="UP000005408"/>
    </source>
</evidence>
<evidence type="ECO:0000256" key="5">
    <source>
        <dbReference type="ARBA" id="ARBA00022690"/>
    </source>
</evidence>
<dbReference type="Gene3D" id="2.40.50.120">
    <property type="match status" value="1"/>
</dbReference>
<dbReference type="SMART" id="SM00206">
    <property type="entry name" value="NTR"/>
    <property type="match status" value="1"/>
</dbReference>
<proteinExistence type="inferred from homology"/>
<feature type="disulfide bond" evidence="9">
    <location>
        <begin position="21"/>
        <end position="89"/>
    </location>
</feature>
<dbReference type="GO" id="GO:0046872">
    <property type="term" value="F:metal ion binding"/>
    <property type="evidence" value="ECO:0007669"/>
    <property type="project" value="UniProtKB-KW"/>
</dbReference>
<evidence type="ECO:0000256" key="4">
    <source>
        <dbReference type="ARBA" id="ARBA00022608"/>
    </source>
</evidence>
<keyword evidence="10" id="KW-0732">Signal</keyword>
<protein>
    <recommendedName>
        <fullName evidence="11">NTR domain-containing protein</fullName>
    </recommendedName>
</protein>
<dbReference type="GO" id="GO:0005615">
    <property type="term" value="C:extracellular space"/>
    <property type="evidence" value="ECO:0007669"/>
    <property type="project" value="TreeGrafter"/>
</dbReference>
<name>A0A8W8LN51_MAGGI</name>
<dbReference type="Proteomes" id="UP000005408">
    <property type="component" value="Unassembled WGS sequence"/>
</dbReference>